<accession>A0A1I3LLH7</accession>
<name>A0A1I3LLH7_9FLAO</name>
<dbReference type="InterPro" id="IPR036237">
    <property type="entry name" value="Xyl_isomerase-like_sf"/>
</dbReference>
<organism evidence="1 2">
    <name type="scientific">Myroides guanonis</name>
    <dbReference type="NCBI Taxonomy" id="1150112"/>
    <lineage>
        <taxon>Bacteria</taxon>
        <taxon>Pseudomonadati</taxon>
        <taxon>Bacteroidota</taxon>
        <taxon>Flavobacteriia</taxon>
        <taxon>Flavobacteriales</taxon>
        <taxon>Flavobacteriaceae</taxon>
        <taxon>Myroides</taxon>
    </lineage>
</organism>
<dbReference type="SUPFAM" id="SSF51658">
    <property type="entry name" value="Xylose isomerase-like"/>
    <property type="match status" value="1"/>
</dbReference>
<dbReference type="PANTHER" id="PTHR42194">
    <property type="entry name" value="UPF0276 PROTEIN HI_1600"/>
    <property type="match status" value="1"/>
</dbReference>
<dbReference type="NCBIfam" id="NF003818">
    <property type="entry name" value="PRK05409.1"/>
    <property type="match status" value="1"/>
</dbReference>
<dbReference type="Pfam" id="PF05114">
    <property type="entry name" value="MbnB_TglH_ChrH"/>
    <property type="match status" value="1"/>
</dbReference>
<evidence type="ECO:0000313" key="2">
    <source>
        <dbReference type="Proteomes" id="UP000243887"/>
    </source>
</evidence>
<dbReference type="RefSeq" id="WP_090677743.1">
    <property type="nucleotide sequence ID" value="NZ_FORU01000001.1"/>
</dbReference>
<gene>
    <name evidence="1" type="ORF">SAMN04487893_101383</name>
</gene>
<dbReference type="AlphaFoldDB" id="A0A1I3LLH7"/>
<dbReference type="Proteomes" id="UP000243887">
    <property type="component" value="Unassembled WGS sequence"/>
</dbReference>
<dbReference type="PANTHER" id="PTHR42194:SF1">
    <property type="entry name" value="UPF0276 PROTEIN HI_1600"/>
    <property type="match status" value="1"/>
</dbReference>
<proteinExistence type="predicted"/>
<protein>
    <submittedName>
        <fullName evidence="1">Uncharacterized protein</fullName>
    </submittedName>
</protein>
<dbReference type="Gene3D" id="3.20.20.150">
    <property type="entry name" value="Divalent-metal-dependent TIM barrel enzymes"/>
    <property type="match status" value="1"/>
</dbReference>
<keyword evidence="2" id="KW-1185">Reference proteome</keyword>
<reference evidence="2" key="1">
    <citation type="submission" date="2016-10" db="EMBL/GenBank/DDBJ databases">
        <authorList>
            <person name="Varghese N."/>
            <person name="Submissions S."/>
        </authorList>
    </citation>
    <scope>NUCLEOTIDE SEQUENCE [LARGE SCALE GENOMIC DNA]</scope>
    <source>
        <strain evidence="2">DSM 26542</strain>
    </source>
</reference>
<dbReference type="OrthoDB" id="9763101at2"/>
<sequence length="298" mass="34285">MKTLEKFNLGVGLRTQHYPYLMQNACEVDFFEIISENYMDDFGYGRKVIEHLRKDTPFVMHGVSMSIGSTDPINYHYLDKLLELAEFVQPEWISDHLCWTGLATINTHDLLPLPLNKESLKHVTERVLKIQDYIKRPLVIENPSTYVEFVASDIKENDFLTQLCNNTNCELLLDVNNVFVSATNHNFDPKEYIYNLPHHAIKQVHLAGPTNYNNLLVDTHDQPVPTKVWELYQIVHQLTGGVSTLLEWDANIPDYPDLVREINLAKEVINGKIPNTSIYNTLNGINSNPVTSEYLEIK</sequence>
<evidence type="ECO:0000313" key="1">
    <source>
        <dbReference type="EMBL" id="SFI85563.1"/>
    </source>
</evidence>
<dbReference type="InterPro" id="IPR007801">
    <property type="entry name" value="MbnB/TglH/ChrH"/>
</dbReference>
<dbReference type="EMBL" id="FORU01000001">
    <property type="protein sequence ID" value="SFI85563.1"/>
    <property type="molecule type" value="Genomic_DNA"/>
</dbReference>
<dbReference type="STRING" id="1150112.SAMN04487893_101383"/>